<protein>
    <submittedName>
        <fullName evidence="1">Uncharacterized protein</fullName>
    </submittedName>
</protein>
<accession>A0A391NQU4</accession>
<dbReference type="AlphaFoldDB" id="A0A391NQU4"/>
<organism evidence="1 2">
    <name type="scientific">Kipferlia bialata</name>
    <dbReference type="NCBI Taxonomy" id="797122"/>
    <lineage>
        <taxon>Eukaryota</taxon>
        <taxon>Metamonada</taxon>
        <taxon>Carpediemonas-like organisms</taxon>
        <taxon>Kipferlia</taxon>
    </lineage>
</organism>
<keyword evidence="2" id="KW-1185">Reference proteome</keyword>
<proteinExistence type="predicted"/>
<sequence length="89" mass="9829">MDPVTLNNGHCISMETLEGILNTLCVHGRIVLDGDEYKYRTCAKTPCTHPCNILSTCKTCDDNCGRSLRRREAKAKKAAAQDTDIDANE</sequence>
<reference evidence="1 2" key="1">
    <citation type="journal article" date="2018" name="PLoS ONE">
        <title>The draft genome of Kipferlia bialata reveals reductive genome evolution in fornicate parasites.</title>
        <authorList>
            <person name="Tanifuji G."/>
            <person name="Takabayashi S."/>
            <person name="Kume K."/>
            <person name="Takagi M."/>
            <person name="Nakayama T."/>
            <person name="Kamikawa R."/>
            <person name="Inagaki Y."/>
            <person name="Hashimoto T."/>
        </authorList>
    </citation>
    <scope>NUCLEOTIDE SEQUENCE [LARGE SCALE GENOMIC DNA]</scope>
    <source>
        <strain evidence="1">NY0173</strain>
    </source>
</reference>
<comment type="caution">
    <text evidence="1">The sequence shown here is derived from an EMBL/GenBank/DDBJ whole genome shotgun (WGS) entry which is preliminary data.</text>
</comment>
<dbReference type="Proteomes" id="UP000265618">
    <property type="component" value="Unassembled WGS sequence"/>
</dbReference>
<dbReference type="EMBL" id="BDIP01004973">
    <property type="protein sequence ID" value="GCA63765.1"/>
    <property type="molecule type" value="Genomic_DNA"/>
</dbReference>
<evidence type="ECO:0000313" key="1">
    <source>
        <dbReference type="EMBL" id="GCA63765.1"/>
    </source>
</evidence>
<evidence type="ECO:0000313" key="2">
    <source>
        <dbReference type="Proteomes" id="UP000265618"/>
    </source>
</evidence>
<gene>
    <name evidence="1" type="ORF">KIPB_011815</name>
</gene>
<name>A0A391NQU4_9EUKA</name>